<protein>
    <recommendedName>
        <fullName evidence="2">HigA protein (Antitoxin to HigB)</fullName>
    </recommendedName>
</protein>
<name>A0AAF0ZEW7_9CHRO</name>
<accession>A0AAF0ZEW7</accession>
<evidence type="ECO:0000313" key="1">
    <source>
        <dbReference type="EMBL" id="WPF88872.1"/>
    </source>
</evidence>
<dbReference type="AlphaFoldDB" id="A0AAF0ZEW7"/>
<dbReference type="RefSeq" id="WP_099435502.1">
    <property type="nucleotide sequence ID" value="NZ_CP138348.1"/>
</dbReference>
<dbReference type="EMBL" id="CP138348">
    <property type="protein sequence ID" value="WPF88872.1"/>
    <property type="molecule type" value="Genomic_DNA"/>
</dbReference>
<reference evidence="1" key="1">
    <citation type="submission" date="2023-11" db="EMBL/GenBank/DDBJ databases">
        <title>Genome sequence of Cyanobacterium aponinum BCRC AL20115.</title>
        <authorList>
            <person name="Chang H.-Y."/>
            <person name="Lin K.-M."/>
            <person name="Hsueh H.-T."/>
            <person name="Chu H.-A."/>
            <person name="Kuo C.-H."/>
        </authorList>
    </citation>
    <scope>NUCLEOTIDE SEQUENCE</scope>
    <source>
        <strain evidence="1">AL20115</strain>
    </source>
</reference>
<organism evidence="1">
    <name type="scientific">Cyanobacterium aponinum AL20115</name>
    <dbReference type="NCBI Taxonomy" id="3090662"/>
    <lineage>
        <taxon>Bacteria</taxon>
        <taxon>Bacillati</taxon>
        <taxon>Cyanobacteriota</taxon>
        <taxon>Cyanophyceae</taxon>
        <taxon>Oscillatoriophycideae</taxon>
        <taxon>Chroococcales</taxon>
        <taxon>Geminocystaceae</taxon>
        <taxon>Cyanobacterium</taxon>
    </lineage>
</organism>
<gene>
    <name evidence="1" type="ORF">SAY89_00965</name>
</gene>
<proteinExistence type="predicted"/>
<evidence type="ECO:0008006" key="2">
    <source>
        <dbReference type="Google" id="ProtNLM"/>
    </source>
</evidence>
<sequence>MIAYQEILEAIAVLSEEDQEELFELIRKRRIENRRSQIATSAQAVLQAVDEGKVVKGSFADIKAYLLKDEEE</sequence>